<dbReference type="AlphaFoldDB" id="A0A1Y2IZ48"/>
<evidence type="ECO:0000313" key="2">
    <source>
        <dbReference type="Proteomes" id="UP000193067"/>
    </source>
</evidence>
<organism evidence="1 2">
    <name type="scientific">Trametes coccinea (strain BRFM310)</name>
    <name type="common">Pycnoporus coccineus</name>
    <dbReference type="NCBI Taxonomy" id="1353009"/>
    <lineage>
        <taxon>Eukaryota</taxon>
        <taxon>Fungi</taxon>
        <taxon>Dikarya</taxon>
        <taxon>Basidiomycota</taxon>
        <taxon>Agaricomycotina</taxon>
        <taxon>Agaricomycetes</taxon>
        <taxon>Polyporales</taxon>
        <taxon>Polyporaceae</taxon>
        <taxon>Trametes</taxon>
    </lineage>
</organism>
<sequence>MSVANIMRCSLARRGHVKTVWDSRSGMRVETGRGGEDRQRAQIPPGPQWVVNSLFMVQHAPATASRQVHERRRSRWVVTVKHCPDSHDAAHRQRRGRPDASRVYQCRRGTHVLSGRSWASRCFSAQRSGSARSPIQDSRESGLGARPVSCAYSIRKLVHTYLRACRILAAAIEAQLPATTGMHASICAQRAWLHRIGSAP</sequence>
<accession>A0A1Y2IZ48</accession>
<protein>
    <submittedName>
        <fullName evidence="1">Uncharacterized protein</fullName>
    </submittedName>
</protein>
<dbReference type="EMBL" id="KZ084090">
    <property type="protein sequence ID" value="OSD06410.1"/>
    <property type="molecule type" value="Genomic_DNA"/>
</dbReference>
<proteinExistence type="predicted"/>
<evidence type="ECO:0000313" key="1">
    <source>
        <dbReference type="EMBL" id="OSD06410.1"/>
    </source>
</evidence>
<reference evidence="1 2" key="1">
    <citation type="journal article" date="2015" name="Biotechnol. Biofuels">
        <title>Enhanced degradation of softwood versus hardwood by the white-rot fungus Pycnoporus coccineus.</title>
        <authorList>
            <person name="Couturier M."/>
            <person name="Navarro D."/>
            <person name="Chevret D."/>
            <person name="Henrissat B."/>
            <person name="Piumi F."/>
            <person name="Ruiz-Duenas F.J."/>
            <person name="Martinez A.T."/>
            <person name="Grigoriev I.V."/>
            <person name="Riley R."/>
            <person name="Lipzen A."/>
            <person name="Berrin J.G."/>
            <person name="Master E.R."/>
            <person name="Rosso M.N."/>
        </authorList>
    </citation>
    <scope>NUCLEOTIDE SEQUENCE [LARGE SCALE GENOMIC DNA]</scope>
    <source>
        <strain evidence="1 2">BRFM310</strain>
    </source>
</reference>
<name>A0A1Y2IZ48_TRAC3</name>
<dbReference type="Proteomes" id="UP000193067">
    <property type="component" value="Unassembled WGS sequence"/>
</dbReference>
<keyword evidence="2" id="KW-1185">Reference proteome</keyword>
<gene>
    <name evidence="1" type="ORF">PYCCODRAFT_930009</name>
</gene>